<gene>
    <name evidence="3" type="ORF">ANE_LOCUS13993</name>
</gene>
<dbReference type="Proteomes" id="UP000489600">
    <property type="component" value="Unassembled WGS sequence"/>
</dbReference>
<dbReference type="Pfam" id="PF03140">
    <property type="entry name" value="DUF247"/>
    <property type="match status" value="1"/>
</dbReference>
<reference evidence="3" key="1">
    <citation type="submission" date="2019-07" db="EMBL/GenBank/DDBJ databases">
        <authorList>
            <person name="Dittberner H."/>
        </authorList>
    </citation>
    <scope>NUCLEOTIDE SEQUENCE [LARGE SCALE GENOMIC DNA]</scope>
</reference>
<evidence type="ECO:0000256" key="1">
    <source>
        <dbReference type="SAM" id="MobiDB-lite"/>
    </source>
</evidence>
<dbReference type="InterPro" id="IPR004158">
    <property type="entry name" value="DUF247_pln"/>
</dbReference>
<dbReference type="PANTHER" id="PTHR31170:SF8">
    <property type="entry name" value="EXPRESSED PROTEIN-RELATED"/>
    <property type="match status" value="1"/>
</dbReference>
<feature type="transmembrane region" description="Helical" evidence="2">
    <location>
        <begin position="445"/>
        <end position="470"/>
    </location>
</feature>
<evidence type="ECO:0000256" key="2">
    <source>
        <dbReference type="SAM" id="Phobius"/>
    </source>
</evidence>
<proteinExistence type="predicted"/>
<dbReference type="OrthoDB" id="591587at2759"/>
<dbReference type="EMBL" id="CABITT030000004">
    <property type="protein sequence ID" value="VVB03549.1"/>
    <property type="molecule type" value="Genomic_DNA"/>
</dbReference>
<evidence type="ECO:0000313" key="4">
    <source>
        <dbReference type="Proteomes" id="UP000489600"/>
    </source>
</evidence>
<dbReference type="PANTHER" id="PTHR31170">
    <property type="entry name" value="BNAC04G53230D PROTEIN"/>
    <property type="match status" value="1"/>
</dbReference>
<keyword evidence="4" id="KW-1185">Reference proteome</keyword>
<accession>A0A565BQ64</accession>
<keyword evidence="2" id="KW-1133">Transmembrane helix</keyword>
<evidence type="ECO:0000313" key="3">
    <source>
        <dbReference type="EMBL" id="VVB03549.1"/>
    </source>
</evidence>
<dbReference type="AlphaFoldDB" id="A0A565BQ64"/>
<keyword evidence="2" id="KW-0812">Transmembrane</keyword>
<organism evidence="3 4">
    <name type="scientific">Arabis nemorensis</name>
    <dbReference type="NCBI Taxonomy" id="586526"/>
    <lineage>
        <taxon>Eukaryota</taxon>
        <taxon>Viridiplantae</taxon>
        <taxon>Streptophyta</taxon>
        <taxon>Embryophyta</taxon>
        <taxon>Tracheophyta</taxon>
        <taxon>Spermatophyta</taxon>
        <taxon>Magnoliopsida</taxon>
        <taxon>eudicotyledons</taxon>
        <taxon>Gunneridae</taxon>
        <taxon>Pentapetalae</taxon>
        <taxon>rosids</taxon>
        <taxon>malvids</taxon>
        <taxon>Brassicales</taxon>
        <taxon>Brassicaceae</taxon>
        <taxon>Arabideae</taxon>
        <taxon>Arabis</taxon>
    </lineage>
</organism>
<comment type="caution">
    <text evidence="3">The sequence shown here is derived from an EMBL/GenBank/DDBJ whole genome shotgun (WGS) entry which is preliminary data.</text>
</comment>
<sequence>MIDLQEDSQRTNATSNEPKQEKEPINETLSGRVDFPLVNAMTASDRDGSCSAIHFLWPSSVHLNYRCIYRVPCRLRRVNPEAYTPQMLLIGPLQYHSKKAQAFELSKNDLRYLDYNKMEQHKKKYLNNFTLKYGNQTVDEFIRIIKRDEQVIRACYAETTELSSHEFVGMMLLDSVFILVYLSQVGPRYIENTGDFVFDEPCHQKTIFEDLILLENQLPYALLENLFEPFFIKLQLNFTFRDITLRAFGLEENIKKEVKFLHFTDLVRHVRVETLGLTKEEQINQKLMKKNIIKSLHNADELDSAGVQFKGIEKERDTSLVIKFEGGILTMPCLIAEDATERILRNIMALEQCHYSYTAFVCDYITFLDFLINTEQDVDFLVEKGVIENWLGRPKTVAEMVNKLCLGIVDFGSHYFNIAENLNKHYNSRRNRSVATLRRVYFKDLWTGTATVTAVVLVLLTLIGTVASVLQMTQK</sequence>
<keyword evidence="2" id="KW-0472">Membrane</keyword>
<name>A0A565BQ64_9BRAS</name>
<feature type="region of interest" description="Disordered" evidence="1">
    <location>
        <begin position="1"/>
        <end position="28"/>
    </location>
</feature>
<protein>
    <submittedName>
        <fullName evidence="3">Uncharacterized protein</fullName>
    </submittedName>
</protein>